<gene>
    <name evidence="1" type="ORF">AVDCRST_MAG64-3435</name>
</gene>
<accession>A0A6J4Q6T9</accession>
<organism evidence="1">
    <name type="scientific">uncultured Phycisphaerae bacterium</name>
    <dbReference type="NCBI Taxonomy" id="904963"/>
    <lineage>
        <taxon>Bacteria</taxon>
        <taxon>Pseudomonadati</taxon>
        <taxon>Planctomycetota</taxon>
        <taxon>Phycisphaerae</taxon>
        <taxon>environmental samples</taxon>
    </lineage>
</organism>
<reference evidence="1" key="1">
    <citation type="submission" date="2020-02" db="EMBL/GenBank/DDBJ databases">
        <authorList>
            <person name="Meier V. D."/>
        </authorList>
    </citation>
    <scope>NUCLEOTIDE SEQUENCE</scope>
    <source>
        <strain evidence="1">AVDCRST_MAG64</strain>
    </source>
</reference>
<feature type="non-terminal residue" evidence="1">
    <location>
        <position position="52"/>
    </location>
</feature>
<dbReference type="EMBL" id="CADCUQ010000780">
    <property type="protein sequence ID" value="CAA9429487.1"/>
    <property type="molecule type" value="Genomic_DNA"/>
</dbReference>
<evidence type="ECO:0000313" key="1">
    <source>
        <dbReference type="EMBL" id="CAA9429487.1"/>
    </source>
</evidence>
<name>A0A6J4Q6T9_9BACT</name>
<dbReference type="AlphaFoldDB" id="A0A6J4Q6T9"/>
<protein>
    <submittedName>
        <fullName evidence="1">Uncharacterized protein</fullName>
    </submittedName>
</protein>
<proteinExistence type="predicted"/>
<feature type="non-terminal residue" evidence="1">
    <location>
        <position position="1"/>
    </location>
</feature>
<sequence>CRRRRRAAWSGGRWRGEPEETGLALVLCTGAALRRPSAWPAMPHNEGWFRTA</sequence>